<sequence>MPNMVPSTHVCTLGAKFCGRFVSLQH</sequence>
<organism evidence="1">
    <name type="scientific">Arundo donax</name>
    <name type="common">Giant reed</name>
    <name type="synonym">Donax arundinaceus</name>
    <dbReference type="NCBI Taxonomy" id="35708"/>
    <lineage>
        <taxon>Eukaryota</taxon>
        <taxon>Viridiplantae</taxon>
        <taxon>Streptophyta</taxon>
        <taxon>Embryophyta</taxon>
        <taxon>Tracheophyta</taxon>
        <taxon>Spermatophyta</taxon>
        <taxon>Magnoliopsida</taxon>
        <taxon>Liliopsida</taxon>
        <taxon>Poales</taxon>
        <taxon>Poaceae</taxon>
        <taxon>PACMAD clade</taxon>
        <taxon>Arundinoideae</taxon>
        <taxon>Arundineae</taxon>
        <taxon>Arundo</taxon>
    </lineage>
</organism>
<proteinExistence type="predicted"/>
<reference evidence="1" key="2">
    <citation type="journal article" date="2015" name="Data Brief">
        <title>Shoot transcriptome of the giant reed, Arundo donax.</title>
        <authorList>
            <person name="Barrero R.A."/>
            <person name="Guerrero F.D."/>
            <person name="Moolhuijzen P."/>
            <person name="Goolsby J.A."/>
            <person name="Tidwell J."/>
            <person name="Bellgard S.E."/>
            <person name="Bellgard M.I."/>
        </authorList>
    </citation>
    <scope>NUCLEOTIDE SEQUENCE</scope>
    <source>
        <tissue evidence="1">Shoot tissue taken approximately 20 cm above the soil surface</tissue>
    </source>
</reference>
<evidence type="ECO:0000313" key="1">
    <source>
        <dbReference type="EMBL" id="JAD61885.1"/>
    </source>
</evidence>
<name>A0A0A9BKX9_ARUDO</name>
<protein>
    <submittedName>
        <fullName evidence="1">Uncharacterized protein</fullName>
    </submittedName>
</protein>
<accession>A0A0A9BKX9</accession>
<dbReference type="AlphaFoldDB" id="A0A0A9BKX9"/>
<reference evidence="1" key="1">
    <citation type="submission" date="2014-09" db="EMBL/GenBank/DDBJ databases">
        <authorList>
            <person name="Magalhaes I.L.F."/>
            <person name="Oliveira U."/>
            <person name="Santos F.R."/>
            <person name="Vidigal T.H.D.A."/>
            <person name="Brescovit A.D."/>
            <person name="Santos A.J."/>
        </authorList>
    </citation>
    <scope>NUCLEOTIDE SEQUENCE</scope>
    <source>
        <tissue evidence="1">Shoot tissue taken approximately 20 cm above the soil surface</tissue>
    </source>
</reference>
<dbReference type="EMBL" id="GBRH01236010">
    <property type="protein sequence ID" value="JAD61885.1"/>
    <property type="molecule type" value="Transcribed_RNA"/>
</dbReference>